<evidence type="ECO:0000313" key="3">
    <source>
        <dbReference type="Proteomes" id="UP000324222"/>
    </source>
</evidence>
<dbReference type="Gene3D" id="2.60.40.10">
    <property type="entry name" value="Immunoglobulins"/>
    <property type="match status" value="1"/>
</dbReference>
<name>A0A5B7I835_PORTR</name>
<keyword evidence="3" id="KW-1185">Reference proteome</keyword>
<dbReference type="EMBL" id="VSRR010054698">
    <property type="protein sequence ID" value="MPC80680.1"/>
    <property type="molecule type" value="Genomic_DNA"/>
</dbReference>
<dbReference type="InterPro" id="IPR036179">
    <property type="entry name" value="Ig-like_dom_sf"/>
</dbReference>
<dbReference type="SUPFAM" id="SSF48726">
    <property type="entry name" value="Immunoglobulin"/>
    <property type="match status" value="1"/>
</dbReference>
<organism evidence="2 3">
    <name type="scientific">Portunus trituberculatus</name>
    <name type="common">Swimming crab</name>
    <name type="synonym">Neptunus trituberculatus</name>
    <dbReference type="NCBI Taxonomy" id="210409"/>
    <lineage>
        <taxon>Eukaryota</taxon>
        <taxon>Metazoa</taxon>
        <taxon>Ecdysozoa</taxon>
        <taxon>Arthropoda</taxon>
        <taxon>Crustacea</taxon>
        <taxon>Multicrustacea</taxon>
        <taxon>Malacostraca</taxon>
        <taxon>Eumalacostraca</taxon>
        <taxon>Eucarida</taxon>
        <taxon>Decapoda</taxon>
        <taxon>Pleocyemata</taxon>
        <taxon>Brachyura</taxon>
        <taxon>Eubrachyura</taxon>
        <taxon>Portunoidea</taxon>
        <taxon>Portunidae</taxon>
        <taxon>Portuninae</taxon>
        <taxon>Portunus</taxon>
    </lineage>
</organism>
<dbReference type="InterPro" id="IPR013098">
    <property type="entry name" value="Ig_I-set"/>
</dbReference>
<comment type="caution">
    <text evidence="2">The sequence shown here is derived from an EMBL/GenBank/DDBJ whole genome shotgun (WGS) entry which is preliminary data.</text>
</comment>
<dbReference type="InterPro" id="IPR013783">
    <property type="entry name" value="Ig-like_fold"/>
</dbReference>
<reference evidence="2 3" key="1">
    <citation type="submission" date="2019-05" db="EMBL/GenBank/DDBJ databases">
        <title>Another draft genome of Portunus trituberculatus and its Hox gene families provides insights of decapod evolution.</title>
        <authorList>
            <person name="Jeong J.-H."/>
            <person name="Song I."/>
            <person name="Kim S."/>
            <person name="Choi T."/>
            <person name="Kim D."/>
            <person name="Ryu S."/>
            <person name="Kim W."/>
        </authorList>
    </citation>
    <scope>NUCLEOTIDE SEQUENCE [LARGE SCALE GENOMIC DNA]</scope>
    <source>
        <tissue evidence="2">Muscle</tissue>
    </source>
</reference>
<feature type="domain" description="Ig-like" evidence="1">
    <location>
        <begin position="1"/>
        <end position="36"/>
    </location>
</feature>
<accession>A0A5B7I835</accession>
<evidence type="ECO:0000313" key="2">
    <source>
        <dbReference type="EMBL" id="MPC80680.1"/>
    </source>
</evidence>
<proteinExistence type="predicted"/>
<dbReference type="PROSITE" id="PS50835">
    <property type="entry name" value="IG_LIKE"/>
    <property type="match status" value="1"/>
</dbReference>
<protein>
    <recommendedName>
        <fullName evidence="1">Ig-like domain-containing protein</fullName>
    </recommendedName>
</protein>
<evidence type="ECO:0000259" key="1">
    <source>
        <dbReference type="PROSITE" id="PS50835"/>
    </source>
</evidence>
<gene>
    <name evidence="2" type="ORF">E2C01_075266</name>
</gene>
<dbReference type="Pfam" id="PF07679">
    <property type="entry name" value="I-set"/>
    <property type="match status" value="1"/>
</dbReference>
<dbReference type="Proteomes" id="UP000324222">
    <property type="component" value="Unassembled WGS sequence"/>
</dbReference>
<dbReference type="InterPro" id="IPR007110">
    <property type="entry name" value="Ig-like_dom"/>
</dbReference>
<dbReference type="AlphaFoldDB" id="A0A5B7I835"/>
<sequence length="81" mass="9246">MFVRKPRAVEVQEGDLVVIECEVAGEPKPHVTWVRDWLKRQNDKISTLLTGETLLKTALIIPVALENGSGEKEQNVSEYWR</sequence>